<protein>
    <submittedName>
        <fullName evidence="1">Uncharacterized protein</fullName>
    </submittedName>
</protein>
<evidence type="ECO:0000313" key="1">
    <source>
        <dbReference type="EMBL" id="MBW89777.1"/>
    </source>
</evidence>
<accession>A0A2P2J8Q4</accession>
<dbReference type="EMBL" id="GGEC01009294">
    <property type="protein sequence ID" value="MBW89777.1"/>
    <property type="molecule type" value="Transcribed_RNA"/>
</dbReference>
<reference evidence="1" key="1">
    <citation type="submission" date="2018-02" db="EMBL/GenBank/DDBJ databases">
        <title>Rhizophora mucronata_Transcriptome.</title>
        <authorList>
            <person name="Meera S.P."/>
            <person name="Sreeshan A."/>
            <person name="Augustine A."/>
        </authorList>
    </citation>
    <scope>NUCLEOTIDE SEQUENCE</scope>
    <source>
        <tissue evidence="1">Leaf</tissue>
    </source>
</reference>
<sequence>MGSSGGNSNDGKELNKNQCKHVKKGIQLGCMIP</sequence>
<name>A0A2P2J8Q4_RHIMU</name>
<dbReference type="AlphaFoldDB" id="A0A2P2J8Q4"/>
<organism evidence="1">
    <name type="scientific">Rhizophora mucronata</name>
    <name type="common">Asiatic mangrove</name>
    <dbReference type="NCBI Taxonomy" id="61149"/>
    <lineage>
        <taxon>Eukaryota</taxon>
        <taxon>Viridiplantae</taxon>
        <taxon>Streptophyta</taxon>
        <taxon>Embryophyta</taxon>
        <taxon>Tracheophyta</taxon>
        <taxon>Spermatophyta</taxon>
        <taxon>Magnoliopsida</taxon>
        <taxon>eudicotyledons</taxon>
        <taxon>Gunneridae</taxon>
        <taxon>Pentapetalae</taxon>
        <taxon>rosids</taxon>
        <taxon>fabids</taxon>
        <taxon>Malpighiales</taxon>
        <taxon>Rhizophoraceae</taxon>
        <taxon>Rhizophora</taxon>
    </lineage>
</organism>
<proteinExistence type="predicted"/>